<feature type="compositionally biased region" description="Low complexity" evidence="1">
    <location>
        <begin position="298"/>
        <end position="323"/>
    </location>
</feature>
<evidence type="ECO:0000256" key="2">
    <source>
        <dbReference type="SAM" id="SignalP"/>
    </source>
</evidence>
<keyword evidence="2" id="KW-0732">Signal</keyword>
<name>A0AAI8Z2R9_9PEZI</name>
<dbReference type="Proteomes" id="UP001296104">
    <property type="component" value="Unassembled WGS sequence"/>
</dbReference>
<evidence type="ECO:0000313" key="3">
    <source>
        <dbReference type="EMBL" id="CAK4031400.1"/>
    </source>
</evidence>
<feature type="chain" id="PRO_5042557981" evidence="2">
    <location>
        <begin position="20"/>
        <end position="423"/>
    </location>
</feature>
<gene>
    <name evidence="3" type="ORF">LECACI_7A006558</name>
</gene>
<feature type="compositionally biased region" description="Basic and acidic residues" evidence="1">
    <location>
        <begin position="277"/>
        <end position="294"/>
    </location>
</feature>
<feature type="region of interest" description="Disordered" evidence="1">
    <location>
        <begin position="277"/>
        <end position="388"/>
    </location>
</feature>
<evidence type="ECO:0000313" key="4">
    <source>
        <dbReference type="Proteomes" id="UP001296104"/>
    </source>
</evidence>
<evidence type="ECO:0000256" key="1">
    <source>
        <dbReference type="SAM" id="MobiDB-lite"/>
    </source>
</evidence>
<dbReference type="AlphaFoldDB" id="A0AAI8Z2R9"/>
<accession>A0AAI8Z2R9</accession>
<reference evidence="3" key="1">
    <citation type="submission" date="2023-11" db="EMBL/GenBank/DDBJ databases">
        <authorList>
            <person name="Alioto T."/>
            <person name="Alioto T."/>
            <person name="Gomez Garrido J."/>
        </authorList>
    </citation>
    <scope>NUCLEOTIDE SEQUENCE</scope>
</reference>
<feature type="region of interest" description="Disordered" evidence="1">
    <location>
        <begin position="207"/>
        <end position="226"/>
    </location>
</feature>
<organism evidence="3 4">
    <name type="scientific">Lecanosticta acicola</name>
    <dbReference type="NCBI Taxonomy" id="111012"/>
    <lineage>
        <taxon>Eukaryota</taxon>
        <taxon>Fungi</taxon>
        <taxon>Dikarya</taxon>
        <taxon>Ascomycota</taxon>
        <taxon>Pezizomycotina</taxon>
        <taxon>Dothideomycetes</taxon>
        <taxon>Dothideomycetidae</taxon>
        <taxon>Mycosphaerellales</taxon>
        <taxon>Mycosphaerellaceae</taxon>
        <taxon>Lecanosticta</taxon>
    </lineage>
</organism>
<feature type="compositionally biased region" description="Low complexity" evidence="1">
    <location>
        <begin position="357"/>
        <end position="376"/>
    </location>
</feature>
<comment type="caution">
    <text evidence="3">The sequence shown here is derived from an EMBL/GenBank/DDBJ whole genome shotgun (WGS) entry which is preliminary data.</text>
</comment>
<keyword evidence="4" id="KW-1185">Reference proteome</keyword>
<proteinExistence type="predicted"/>
<dbReference type="EMBL" id="CAVMBE010000048">
    <property type="protein sequence ID" value="CAK4031400.1"/>
    <property type="molecule type" value="Genomic_DNA"/>
</dbReference>
<feature type="signal peptide" evidence="2">
    <location>
        <begin position="1"/>
        <end position="19"/>
    </location>
</feature>
<sequence>MKVATIAAAASAALPLASARPAQSNSDDITTSLRVVTAHPVPSSKSTPAPFANSTSVAQPSFAHPLLGPLLPSFGTAHPSTQLLRLPSGQLCCSNLQCACVLRSSFDPAALATSSVPVSLGTGLPAASSSAAGPFANSSSFDPAVVVASSTQAPLGTGTATVTQTMMITLSLNASSLLASSTPAPFANSSSVAPTQTVMVTMTASTSSTNSASSSSSVPSSVAPQTATVTRTVMTFTVPASTGPVYARPGMPTMMPRAKRNVEDHTAAHPLHGLGDIVRDQVGDDTHSYEDHQATKGHPPAYHPSAQQPSSPASPNTPNGPATSAAPPQTPGNQARLRRQIFPPPQQKPTIPAKQFSSAAVPPSSKSSTTVPAKSAGVPPSKSSPILPSTPVVPYKGAAGQNPAGGAITSTFALLPIALFILW</sequence>
<protein>
    <submittedName>
        <fullName evidence="3">Uncharacterized protein</fullName>
    </submittedName>
</protein>